<dbReference type="EMBL" id="ML738368">
    <property type="protein sequence ID" value="KAE8309348.1"/>
    <property type="molecule type" value="Genomic_DNA"/>
</dbReference>
<name>A0A5N6VMF5_9EURO</name>
<sequence>MSTNAGSQSSSLQSISQFRQREITTPELHIYSQNTKNSTISPKALAPHISGPDISSRCNFDD</sequence>
<protein>
    <submittedName>
        <fullName evidence="2">Uncharacterized protein</fullName>
    </submittedName>
</protein>
<gene>
    <name evidence="2" type="ORF">BDV41DRAFT_548066</name>
</gene>
<dbReference type="AlphaFoldDB" id="A0A5N6VMF5"/>
<evidence type="ECO:0000313" key="2">
    <source>
        <dbReference type="EMBL" id="KAE8309348.1"/>
    </source>
</evidence>
<proteinExistence type="predicted"/>
<evidence type="ECO:0000256" key="1">
    <source>
        <dbReference type="SAM" id="MobiDB-lite"/>
    </source>
</evidence>
<evidence type="ECO:0000313" key="3">
    <source>
        <dbReference type="Proteomes" id="UP000325433"/>
    </source>
</evidence>
<accession>A0A5N6VMF5</accession>
<feature type="region of interest" description="Disordered" evidence="1">
    <location>
        <begin position="33"/>
        <end position="62"/>
    </location>
</feature>
<organism evidence="2 3">
    <name type="scientific">Aspergillus transmontanensis</name>
    <dbReference type="NCBI Taxonomy" id="1034304"/>
    <lineage>
        <taxon>Eukaryota</taxon>
        <taxon>Fungi</taxon>
        <taxon>Dikarya</taxon>
        <taxon>Ascomycota</taxon>
        <taxon>Pezizomycotina</taxon>
        <taxon>Eurotiomycetes</taxon>
        <taxon>Eurotiomycetidae</taxon>
        <taxon>Eurotiales</taxon>
        <taxon>Aspergillaceae</taxon>
        <taxon>Aspergillus</taxon>
        <taxon>Aspergillus subgen. Circumdati</taxon>
    </lineage>
</organism>
<dbReference type="Proteomes" id="UP000325433">
    <property type="component" value="Unassembled WGS sequence"/>
</dbReference>
<reference evidence="3" key="1">
    <citation type="submission" date="2019-04" db="EMBL/GenBank/DDBJ databases">
        <title>Friends and foes A comparative genomics studyof 23 Aspergillus species from section Flavi.</title>
        <authorList>
            <consortium name="DOE Joint Genome Institute"/>
            <person name="Kjaerbolling I."/>
            <person name="Vesth T."/>
            <person name="Frisvad J.C."/>
            <person name="Nybo J.L."/>
            <person name="Theobald S."/>
            <person name="Kildgaard S."/>
            <person name="Isbrandt T."/>
            <person name="Kuo A."/>
            <person name="Sato A."/>
            <person name="Lyhne E.K."/>
            <person name="Kogle M.E."/>
            <person name="Wiebenga A."/>
            <person name="Kun R.S."/>
            <person name="Lubbers R.J."/>
            <person name="Makela M.R."/>
            <person name="Barry K."/>
            <person name="Chovatia M."/>
            <person name="Clum A."/>
            <person name="Daum C."/>
            <person name="Haridas S."/>
            <person name="He G."/>
            <person name="LaButti K."/>
            <person name="Lipzen A."/>
            <person name="Mondo S."/>
            <person name="Riley R."/>
            <person name="Salamov A."/>
            <person name="Simmons B.A."/>
            <person name="Magnuson J.K."/>
            <person name="Henrissat B."/>
            <person name="Mortensen U.H."/>
            <person name="Larsen T.O."/>
            <person name="Devries R.P."/>
            <person name="Grigoriev I.V."/>
            <person name="Machida M."/>
            <person name="Baker S.E."/>
            <person name="Andersen M.R."/>
        </authorList>
    </citation>
    <scope>NUCLEOTIDE SEQUENCE [LARGE SCALE GENOMIC DNA]</scope>
    <source>
        <strain evidence="3">CBS 130015</strain>
    </source>
</reference>
<keyword evidence="3" id="KW-1185">Reference proteome</keyword>